<dbReference type="GO" id="GO:0009086">
    <property type="term" value="P:methionine biosynthetic process"/>
    <property type="evidence" value="ECO:0007669"/>
    <property type="project" value="InterPro"/>
</dbReference>
<dbReference type="GO" id="GO:0008270">
    <property type="term" value="F:zinc ion binding"/>
    <property type="evidence" value="ECO:0007669"/>
    <property type="project" value="InterPro"/>
</dbReference>
<proteinExistence type="predicted"/>
<protein>
    <submittedName>
        <fullName evidence="2">Methionine synthase vitamin-B12 independent</fullName>
    </submittedName>
</protein>
<dbReference type="STRING" id="675635.Psed_6440"/>
<dbReference type="Gene3D" id="3.20.20.210">
    <property type="match status" value="1"/>
</dbReference>
<feature type="domain" description="Cobalamin-independent methionine synthase MetE C-terminal/archaeal" evidence="1">
    <location>
        <begin position="171"/>
        <end position="353"/>
    </location>
</feature>
<dbReference type="AlphaFoldDB" id="F4CTM8"/>
<dbReference type="GO" id="GO:0003871">
    <property type="term" value="F:5-methyltetrahydropteroyltriglutamate-homocysteine S-methyltransferase activity"/>
    <property type="evidence" value="ECO:0007669"/>
    <property type="project" value="InterPro"/>
</dbReference>
<organism evidence="2 3">
    <name type="scientific">Pseudonocardia dioxanivorans (strain ATCC 55486 / DSM 44775 / JCM 13855 / CB1190)</name>
    <dbReference type="NCBI Taxonomy" id="675635"/>
    <lineage>
        <taxon>Bacteria</taxon>
        <taxon>Bacillati</taxon>
        <taxon>Actinomycetota</taxon>
        <taxon>Actinomycetes</taxon>
        <taxon>Pseudonocardiales</taxon>
        <taxon>Pseudonocardiaceae</taxon>
        <taxon>Pseudonocardia</taxon>
    </lineage>
</organism>
<dbReference type="Proteomes" id="UP000007809">
    <property type="component" value="Chromosome"/>
</dbReference>
<dbReference type="CDD" id="cd03311">
    <property type="entry name" value="CIMS_C_terminal_like"/>
    <property type="match status" value="1"/>
</dbReference>
<dbReference type="KEGG" id="pdx:Psed_6440"/>
<dbReference type="RefSeq" id="WP_013678413.1">
    <property type="nucleotide sequence ID" value="NC_015312.1"/>
</dbReference>
<evidence type="ECO:0000259" key="1">
    <source>
        <dbReference type="Pfam" id="PF01717"/>
    </source>
</evidence>
<keyword evidence="3" id="KW-1185">Reference proteome</keyword>
<dbReference type="Pfam" id="PF01717">
    <property type="entry name" value="Meth_synt_2"/>
    <property type="match status" value="1"/>
</dbReference>
<dbReference type="PANTHER" id="PTHR43844">
    <property type="entry name" value="METHIONINE SYNTHASE"/>
    <property type="match status" value="1"/>
</dbReference>
<sequence>MQRSTDRILTTHTGSLPRPDALEKAWLAKLEGKDFDPGELDGLVQAGVREIVERQVAAGVDIVSDGEVGKPSYSTYVADRLDGFGGESGVMVVGDIAEYPDAAAPLLSDPGFGHMQRPACIGPVSVKDPEAMNHDIRLLTESAAAAGTDAFMTAVSPATISMFFENQYYPTRTDYFAALADAMRPEYRAIVDAGLTLQIDCPDLGCGHVLYHDKSEDEVLSIIPEHVEALNHALEGIPAAKVRMHVCWGNYQGPHHRDIDLRKIVDQVLKVNVSGILIEGANPRHDHEWKIWQDVDLPDDKVLVPGVVDTTNNYIEHPELIAQRLERYASVVGRERVLAGSDCGFATLVGMRATAPTIAWKKLEAMAEGARIASARLWP</sequence>
<name>F4CTM8_PSEUX</name>
<dbReference type="InterPro" id="IPR002629">
    <property type="entry name" value="Met_Synth_C/arc"/>
</dbReference>
<dbReference type="EMBL" id="CP002593">
    <property type="protein sequence ID" value="AEA28531.1"/>
    <property type="molecule type" value="Genomic_DNA"/>
</dbReference>
<dbReference type="InterPro" id="IPR038071">
    <property type="entry name" value="UROD/MetE-like_sf"/>
</dbReference>
<evidence type="ECO:0000313" key="2">
    <source>
        <dbReference type="EMBL" id="AEA28531.1"/>
    </source>
</evidence>
<reference evidence="2 3" key="1">
    <citation type="journal article" date="2011" name="J. Bacteriol.">
        <title>Genome sequence of the 1,4-dioxane-degrading Pseudonocardia dioxanivorans strain CB1190.</title>
        <authorList>
            <person name="Sales C.M."/>
            <person name="Mahendra S."/>
            <person name="Grostern A."/>
            <person name="Parales R.E."/>
            <person name="Goodwin L.A."/>
            <person name="Woyke T."/>
            <person name="Nolan M."/>
            <person name="Lapidus A."/>
            <person name="Chertkov O."/>
            <person name="Ovchinnikova G."/>
            <person name="Sczyrba A."/>
            <person name="Alvarez-Cohen L."/>
        </authorList>
    </citation>
    <scope>NUCLEOTIDE SEQUENCE [LARGE SCALE GENOMIC DNA]</scope>
    <source>
        <strain evidence="3">ATCC 55486 / DSM 44775 / JCM 13855 / CB1190</strain>
    </source>
</reference>
<dbReference type="eggNOG" id="COG0620">
    <property type="taxonomic scope" value="Bacteria"/>
</dbReference>
<accession>F4CTM8</accession>
<dbReference type="SUPFAM" id="SSF51726">
    <property type="entry name" value="UROD/MetE-like"/>
    <property type="match status" value="1"/>
</dbReference>
<dbReference type="HOGENOM" id="CLU_046993_0_0_11"/>
<gene>
    <name evidence="2" type="ordered locus">Psed_6440</name>
</gene>
<dbReference type="OrthoDB" id="244285at2"/>
<dbReference type="PANTHER" id="PTHR43844:SF2">
    <property type="entry name" value="SYNTHASE, VITAMIN-B12 INDEPENDENT, PUTATIVE (AFU_ORTHOLOGUE AFUA_3G12060)-RELATED"/>
    <property type="match status" value="1"/>
</dbReference>
<evidence type="ECO:0000313" key="3">
    <source>
        <dbReference type="Proteomes" id="UP000007809"/>
    </source>
</evidence>